<dbReference type="Gene3D" id="3.60.15.10">
    <property type="entry name" value="Ribonuclease Z/Hydroxyacylglutathione hydrolase-like"/>
    <property type="match status" value="1"/>
</dbReference>
<dbReference type="GO" id="GO:0070292">
    <property type="term" value="P:N-acylphosphatidylethanolamine metabolic process"/>
    <property type="evidence" value="ECO:0007669"/>
    <property type="project" value="TreeGrafter"/>
</dbReference>
<evidence type="ECO:0000313" key="5">
    <source>
        <dbReference type="Proteomes" id="UP000179920"/>
    </source>
</evidence>
<feature type="compositionally biased region" description="Basic and acidic residues" evidence="1">
    <location>
        <begin position="53"/>
        <end position="63"/>
    </location>
</feature>
<dbReference type="AlphaFoldDB" id="A0A1K0GHZ0"/>
<feature type="region of interest" description="Disordered" evidence="1">
    <location>
        <begin position="250"/>
        <end position="293"/>
    </location>
</feature>
<keyword evidence="6" id="KW-1185">Reference proteome</keyword>
<protein>
    <submittedName>
        <fullName evidence="4">Related to FMP30 - mitochondrial inner membrane protein with a role in maintaining mitochondrial morphology</fullName>
    </submittedName>
    <submittedName>
        <fullName evidence="3">Related to FMP30-mitochondrial inner membrane protein with a role in maintaining mitochondrial morphology</fullName>
    </submittedName>
</protein>
<dbReference type="PANTHER" id="PTHR15032">
    <property type="entry name" value="N-ACYL-PHOSPHATIDYLETHANOLAMINE-HYDROLYZING PHOSPHOLIPASE D"/>
    <property type="match status" value="1"/>
</dbReference>
<feature type="compositionally biased region" description="Basic and acidic residues" evidence="1">
    <location>
        <begin position="24"/>
        <end position="35"/>
    </location>
</feature>
<feature type="compositionally biased region" description="Polar residues" evidence="1">
    <location>
        <begin position="130"/>
        <end position="140"/>
    </location>
</feature>
<name>A0A1K0GHZ0_9BASI</name>
<dbReference type="Proteomes" id="UP000179920">
    <property type="component" value="Chromosome I"/>
</dbReference>
<dbReference type="PANTHER" id="PTHR15032:SF27">
    <property type="entry name" value="N-ACYL-PHOSPHATIDYLETHANOLAMINE-HYDROLYZING PHOSPHOLIPASE D"/>
    <property type="match status" value="1"/>
</dbReference>
<evidence type="ECO:0000256" key="1">
    <source>
        <dbReference type="SAM" id="MobiDB-lite"/>
    </source>
</evidence>
<dbReference type="SUPFAM" id="SSF56281">
    <property type="entry name" value="Metallo-hydrolase/oxidoreductase"/>
    <property type="match status" value="1"/>
</dbReference>
<proteinExistence type="predicted"/>
<dbReference type="GO" id="GO:0005737">
    <property type="term" value="C:cytoplasm"/>
    <property type="evidence" value="ECO:0007669"/>
    <property type="project" value="TreeGrafter"/>
</dbReference>
<dbReference type="Pfam" id="PF12706">
    <property type="entry name" value="Lactamase_B_2"/>
    <property type="match status" value="1"/>
</dbReference>
<feature type="compositionally biased region" description="Low complexity" evidence="1">
    <location>
        <begin position="141"/>
        <end position="150"/>
    </location>
</feature>
<reference evidence="3" key="2">
    <citation type="submission" date="2016-04" db="EMBL/GenBank/DDBJ databases">
        <authorList>
            <person name="Evans L.H."/>
            <person name="Alamgir A."/>
            <person name="Owens N."/>
            <person name="Weber N.D."/>
            <person name="Virtaneva K."/>
            <person name="Barbian K."/>
            <person name="Babar A."/>
            <person name="Rosenke K."/>
        </authorList>
    </citation>
    <scope>NUCLEOTIDE SEQUENCE</scope>
    <source>
        <strain evidence="3">UB2112</strain>
    </source>
</reference>
<gene>
    <name evidence="4" type="ORF">UBRO2_05195</name>
    <name evidence="3" type="ORF">UBRO_08394</name>
</gene>
<feature type="region of interest" description="Disordered" evidence="1">
    <location>
        <begin position="130"/>
        <end position="159"/>
    </location>
</feature>
<feature type="compositionally biased region" description="Low complexity" evidence="1">
    <location>
        <begin position="76"/>
        <end position="85"/>
    </location>
</feature>
<dbReference type="InterPro" id="IPR001279">
    <property type="entry name" value="Metallo-B-lactamas"/>
</dbReference>
<dbReference type="EMBL" id="LT558117">
    <property type="protein sequence ID" value="SAM64151.1"/>
    <property type="molecule type" value="Genomic_DNA"/>
</dbReference>
<sequence>MASAEQPHQQPHPGFQHVHHHRTLKETLEGDDKTTSTEFVSSSRSGSPSPNKDGQHASAKENGDGAPKTNGDAEPSSSSSGSRGSAYKIKLHCRSLDPIADSQTLPPDELPSHWVPTVVSQLSRVTSTAFGNLTSPRNSTSSLKQQQSQQQKEEENEKEESHMLHRLTFVNPWEHSFRKPGIKTVLNGGLKWGLPDSYIEGSGKKFVRASGFKSNKKIARELEGAKADLGEGWDNVEVVDPDWGWPASGLKKEVDHIRQKDDTQPESKMNESDADDKAKEKSVKEWQDPTNPDKVAARVTSLGHTSTLLQLPPLFTSTTSASGGGEDVTSRSINILFDPIFSERCSPSQSAGPQRFTPAPCSVDDLPPIDFVIISHSHYDHLDYHTFRQLRHHRGDKIHAIVPLGVKDKLTGSGGLGWHKDQVSELDWWDNASLTIPSSSGDSGELKIFCTPAQHGSGRGAGDKDATLWASWVVQWQSSSSSGEKKRFSAFFAGDTGLKFHPDSPHKRSKYPACPAFADIAKKFAPFDLLLLPISVGSSLSYFRSWDPFPRAFSPFPRVASTLTSSIHMDPYDAVECHGIFNKNGAKEGGKGMVSMAVHYGTFVRNEEQTRADVRGLRKACSMQKLKFRRVRDGSDLIKREEEEKEEGAGDVFLVADQGKTVWLPIRSSS</sequence>
<organism evidence="3 5">
    <name type="scientific">Ustilago bromivora</name>
    <dbReference type="NCBI Taxonomy" id="307758"/>
    <lineage>
        <taxon>Eukaryota</taxon>
        <taxon>Fungi</taxon>
        <taxon>Dikarya</taxon>
        <taxon>Basidiomycota</taxon>
        <taxon>Ustilaginomycotina</taxon>
        <taxon>Ustilaginomycetes</taxon>
        <taxon>Ustilaginales</taxon>
        <taxon>Ustilaginaceae</taxon>
        <taxon>Ustilago</taxon>
    </lineage>
</organism>
<dbReference type="GO" id="GO:0070291">
    <property type="term" value="P:N-acylethanolamine metabolic process"/>
    <property type="evidence" value="ECO:0007669"/>
    <property type="project" value="TreeGrafter"/>
</dbReference>
<evidence type="ECO:0000259" key="2">
    <source>
        <dbReference type="Pfam" id="PF12706"/>
    </source>
</evidence>
<feature type="compositionally biased region" description="Low complexity" evidence="1">
    <location>
        <begin position="41"/>
        <end position="50"/>
    </location>
</feature>
<dbReference type="Proteomes" id="UP000658997">
    <property type="component" value="Unassembled WGS sequence"/>
</dbReference>
<evidence type="ECO:0000313" key="6">
    <source>
        <dbReference type="Proteomes" id="UP000658997"/>
    </source>
</evidence>
<feature type="compositionally biased region" description="Basic and acidic residues" evidence="1">
    <location>
        <begin position="250"/>
        <end position="287"/>
    </location>
</feature>
<evidence type="ECO:0000313" key="4">
    <source>
        <dbReference type="EMBL" id="SYW83493.1"/>
    </source>
</evidence>
<feature type="region of interest" description="Disordered" evidence="1">
    <location>
        <begin position="1"/>
        <end position="86"/>
    </location>
</feature>
<feature type="domain" description="Metallo-beta-lactamase" evidence="2">
    <location>
        <begin position="334"/>
        <end position="578"/>
    </location>
</feature>
<evidence type="ECO:0000313" key="3">
    <source>
        <dbReference type="EMBL" id="SAM64151.1"/>
    </source>
</evidence>
<reference evidence="5" key="1">
    <citation type="submission" date="2016-04" db="EMBL/GenBank/DDBJ databases">
        <authorList>
            <person name="Guldener U."/>
            <person name="Guldener U."/>
        </authorList>
    </citation>
    <scope>NUCLEOTIDE SEQUENCE [LARGE SCALE GENOMIC DNA]</scope>
    <source>
        <strain evidence="5">UB2112</strain>
    </source>
</reference>
<dbReference type="GO" id="GO:0070290">
    <property type="term" value="F:N-acylphosphatidylethanolamine-specific phospholipase D activity"/>
    <property type="evidence" value="ECO:0007669"/>
    <property type="project" value="TreeGrafter"/>
</dbReference>
<accession>A0A1K0GHZ0</accession>
<dbReference type="EMBL" id="ULHB01000148">
    <property type="protein sequence ID" value="SYW83493.1"/>
    <property type="molecule type" value="Genomic_DNA"/>
</dbReference>
<dbReference type="InterPro" id="IPR036866">
    <property type="entry name" value="RibonucZ/Hydroxyglut_hydro"/>
</dbReference>
<reference evidence="4" key="3">
    <citation type="submission" date="2018-08" db="EMBL/GenBank/DDBJ databases">
        <authorList>
            <person name="Guldener U."/>
        </authorList>
    </citation>
    <scope>NUCLEOTIDE SEQUENCE</scope>
    <source>
        <strain evidence="4">UB2</strain>
    </source>
</reference>
<dbReference type="OrthoDB" id="332863at2759"/>
<feature type="compositionally biased region" description="Low complexity" evidence="1">
    <location>
        <begin position="1"/>
        <end position="16"/>
    </location>
</feature>